<dbReference type="InterPro" id="IPR007263">
    <property type="entry name" value="DCC1-like"/>
</dbReference>
<dbReference type="PANTHER" id="PTHR33639">
    <property type="entry name" value="THIOL-DISULFIDE OXIDOREDUCTASE DCC"/>
    <property type="match status" value="1"/>
</dbReference>
<dbReference type="AlphaFoldDB" id="A0A0M6YI13"/>
<evidence type="ECO:0000313" key="2">
    <source>
        <dbReference type="EMBL" id="CTQ49991.1"/>
    </source>
</evidence>
<dbReference type="EMBL" id="CXSU01000012">
    <property type="protein sequence ID" value="CTQ49991.1"/>
    <property type="molecule type" value="Genomic_DNA"/>
</dbReference>
<dbReference type="PANTHER" id="PTHR33639:SF2">
    <property type="entry name" value="DUF393 DOMAIN-CONTAINING PROTEIN"/>
    <property type="match status" value="1"/>
</dbReference>
<proteinExistence type="predicted"/>
<dbReference type="STRING" id="420998.JDO7802_02008"/>
<evidence type="ECO:0000256" key="1">
    <source>
        <dbReference type="SAM" id="Phobius"/>
    </source>
</evidence>
<dbReference type="Pfam" id="PF04134">
    <property type="entry name" value="DCC1-like"/>
    <property type="match status" value="1"/>
</dbReference>
<accession>A0A0M6YI13</accession>
<dbReference type="GO" id="GO:0015035">
    <property type="term" value="F:protein-disulfide reductase activity"/>
    <property type="evidence" value="ECO:0007669"/>
    <property type="project" value="InterPro"/>
</dbReference>
<reference evidence="2 3" key="1">
    <citation type="submission" date="2015-07" db="EMBL/GenBank/DDBJ databases">
        <authorList>
            <person name="Noorani M."/>
        </authorList>
    </citation>
    <scope>NUCLEOTIDE SEQUENCE [LARGE SCALE GENOMIC DNA]</scope>
    <source>
        <strain evidence="2 3">CECT 7802</strain>
    </source>
</reference>
<name>A0A0M6YI13_9RHOB</name>
<keyword evidence="1" id="KW-0812">Transmembrane</keyword>
<dbReference type="RefSeq" id="WP_055085154.1">
    <property type="nucleotide sequence ID" value="NZ_CXSU01000012.1"/>
</dbReference>
<feature type="transmembrane region" description="Helical" evidence="1">
    <location>
        <begin position="20"/>
        <end position="38"/>
    </location>
</feature>
<dbReference type="OrthoDB" id="9785438at2"/>
<dbReference type="InterPro" id="IPR052927">
    <property type="entry name" value="DCC_oxidoreductase"/>
</dbReference>
<keyword evidence="3" id="KW-1185">Reference proteome</keyword>
<keyword evidence="1" id="KW-0472">Membrane</keyword>
<dbReference type="Proteomes" id="UP000049222">
    <property type="component" value="Unassembled WGS sequence"/>
</dbReference>
<evidence type="ECO:0008006" key="4">
    <source>
        <dbReference type="Google" id="ProtNLM"/>
    </source>
</evidence>
<organism evidence="2 3">
    <name type="scientific">Jannaschia donghaensis</name>
    <dbReference type="NCBI Taxonomy" id="420998"/>
    <lineage>
        <taxon>Bacteria</taxon>
        <taxon>Pseudomonadati</taxon>
        <taxon>Pseudomonadota</taxon>
        <taxon>Alphaproteobacteria</taxon>
        <taxon>Rhodobacterales</taxon>
        <taxon>Roseobacteraceae</taxon>
        <taxon>Jannaschia</taxon>
    </lineage>
</organism>
<keyword evidence="1" id="KW-1133">Transmembrane helix</keyword>
<sequence>MTVLSALSPTVRDTIESNDLIVFDGVCVLCSGFFKFVTRVDTDRRFRFVTAQSPLGQAIYRDLGLPTDEFETNIVIVDGTIHQRMDAFAAAMRALGWPWRVLSMAAWLPGPVKDPLYHAIARNRYRIFGRTDSCMIPSPDVRGRFLDLPA</sequence>
<protein>
    <recommendedName>
        <fullName evidence="4">Thiol-disulfide oxidoreductase DCC</fullName>
    </recommendedName>
</protein>
<gene>
    <name evidence="2" type="ORF">JDO7802_02008</name>
</gene>
<evidence type="ECO:0000313" key="3">
    <source>
        <dbReference type="Proteomes" id="UP000049222"/>
    </source>
</evidence>